<gene>
    <name evidence="1" type="ORF">T190423A01A_30050</name>
</gene>
<evidence type="ECO:0000313" key="2">
    <source>
        <dbReference type="Proteomes" id="UP001497527"/>
    </source>
</evidence>
<dbReference type="Proteomes" id="UP001497527">
    <property type="component" value="Unassembled WGS sequence"/>
</dbReference>
<comment type="caution">
    <text evidence="1">The sequence shown here is derived from an EMBL/GenBank/DDBJ whole genome shotgun (WGS) entry which is preliminary data.</text>
</comment>
<evidence type="ECO:0000313" key="1">
    <source>
        <dbReference type="EMBL" id="CAL2102936.1"/>
    </source>
</evidence>
<sequence>MNRTVLRFLKKMTFLPEKVFLPYLYEYFTGKKLDLKNPVEFNEKIQWYKLYYRPKILNQLVDKYAVRTYVSEKIGGEYLNDLYGVYDSFEDINFDELPNEFVLKAVHASSYNIICKDKSKLDLKKVKRTIKKWQSTNQYYRAGQEWAYKDVAPRLIAEKFIEDEERGSLTDYKFYCFDGKVKFMEVHFDRAELLKIANFDRDFNFLPFNKMPEINRITEEVKKPPTFEKMIELSEKLADKFPFVRVDFYSIRDKIVFGEMTFYPSDGRKEYVPDEYNKIIGDMFVLPPHNGKDIITEV</sequence>
<name>A0ABP1EWZ7_9FLAO</name>
<keyword evidence="2" id="KW-1185">Reference proteome</keyword>
<dbReference type="InterPro" id="IPR029465">
    <property type="entry name" value="ATPgrasp_TupA"/>
</dbReference>
<protein>
    <submittedName>
        <fullName evidence="1">Teichuronopeptide biosynthesis TupA-like protein</fullName>
    </submittedName>
</protein>
<dbReference type="RefSeq" id="WP_348716799.1">
    <property type="nucleotide sequence ID" value="NZ_CAXJIO010000012.1"/>
</dbReference>
<reference evidence="1 2" key="1">
    <citation type="submission" date="2024-05" db="EMBL/GenBank/DDBJ databases">
        <authorList>
            <person name="Duchaud E."/>
        </authorList>
    </citation>
    <scope>NUCLEOTIDE SEQUENCE [LARGE SCALE GENOMIC DNA]</scope>
    <source>
        <strain evidence="1">Ena-SAMPLE-TAB-13-05-2024-13:56:06:370-140308</strain>
    </source>
</reference>
<accession>A0ABP1EWZ7</accession>
<dbReference type="EMBL" id="CAXJIO010000012">
    <property type="protein sequence ID" value="CAL2102936.1"/>
    <property type="molecule type" value="Genomic_DNA"/>
</dbReference>
<proteinExistence type="predicted"/>
<dbReference type="Pfam" id="PF14305">
    <property type="entry name" value="ATPgrasp_TupA"/>
    <property type="match status" value="1"/>
</dbReference>
<organism evidence="1 2">
    <name type="scientific">Tenacibaculum polynesiense</name>
    <dbReference type="NCBI Taxonomy" id="3137857"/>
    <lineage>
        <taxon>Bacteria</taxon>
        <taxon>Pseudomonadati</taxon>
        <taxon>Bacteroidota</taxon>
        <taxon>Flavobacteriia</taxon>
        <taxon>Flavobacteriales</taxon>
        <taxon>Flavobacteriaceae</taxon>
        <taxon>Tenacibaculum</taxon>
    </lineage>
</organism>